<dbReference type="OrthoDB" id="1867478at2"/>
<gene>
    <name evidence="1" type="ORF">ERS852551_03545</name>
</gene>
<organism evidence="1 2">
    <name type="scientific">Anaerotruncus colihominis</name>
    <dbReference type="NCBI Taxonomy" id="169435"/>
    <lineage>
        <taxon>Bacteria</taxon>
        <taxon>Bacillati</taxon>
        <taxon>Bacillota</taxon>
        <taxon>Clostridia</taxon>
        <taxon>Eubacteriales</taxon>
        <taxon>Oscillospiraceae</taxon>
        <taxon>Anaerotruncus</taxon>
    </lineage>
</organism>
<evidence type="ECO:0000313" key="2">
    <source>
        <dbReference type="Proteomes" id="UP000095765"/>
    </source>
</evidence>
<reference evidence="1 2" key="1">
    <citation type="submission" date="2015-09" db="EMBL/GenBank/DDBJ databases">
        <authorList>
            <consortium name="Pathogen Informatics"/>
        </authorList>
    </citation>
    <scope>NUCLEOTIDE SEQUENCE [LARGE SCALE GENOMIC DNA]</scope>
    <source>
        <strain evidence="1 2">2789STDY5834939</strain>
    </source>
</reference>
<name>A0A174UEP6_9FIRM</name>
<dbReference type="InterPro" id="IPR036390">
    <property type="entry name" value="WH_DNA-bd_sf"/>
</dbReference>
<dbReference type="Gene3D" id="1.10.10.10">
    <property type="entry name" value="Winged helix-like DNA-binding domain superfamily/Winged helix DNA-binding domain"/>
    <property type="match status" value="1"/>
</dbReference>
<dbReference type="Pfam" id="PF09639">
    <property type="entry name" value="YjcQ"/>
    <property type="match status" value="1"/>
</dbReference>
<dbReference type="Proteomes" id="UP000095765">
    <property type="component" value="Unassembled WGS sequence"/>
</dbReference>
<dbReference type="InterPro" id="IPR036388">
    <property type="entry name" value="WH-like_DNA-bd_sf"/>
</dbReference>
<sequence>MAKNDYFVITYRILAYLYECFMSGEKPDTEMFGPDALKLNEGYWTNVIESLYDDGYIKGVAMVSRPGGAPGVKILDLKITSAGIEYLQENSSIQKAKNFLKGLKEVIPGL</sequence>
<evidence type="ECO:0000313" key="1">
    <source>
        <dbReference type="EMBL" id="CUQ20843.1"/>
    </source>
</evidence>
<dbReference type="AlphaFoldDB" id="A0A174UEP6"/>
<protein>
    <submittedName>
        <fullName evidence="1">YjcQ protein</fullName>
    </submittedName>
</protein>
<proteinExistence type="predicted"/>
<dbReference type="EMBL" id="CZBE01000036">
    <property type="protein sequence ID" value="CUQ20843.1"/>
    <property type="molecule type" value="Genomic_DNA"/>
</dbReference>
<dbReference type="SUPFAM" id="SSF46785">
    <property type="entry name" value="Winged helix' DNA-binding domain"/>
    <property type="match status" value="1"/>
</dbReference>
<accession>A0A174UEP6</accession>
<dbReference type="InterPro" id="IPR018597">
    <property type="entry name" value="Phage_Tuc2009_YjcQ"/>
</dbReference>
<dbReference type="RefSeq" id="WP_055246107.1">
    <property type="nucleotide sequence ID" value="NZ_CABIWA010000027.1"/>
</dbReference>